<gene>
    <name evidence="1" type="ORF">GCM10010319_47620</name>
</gene>
<comment type="caution">
    <text evidence="1">The sequence shown here is derived from an EMBL/GenBank/DDBJ whole genome shotgun (WGS) entry which is preliminary data.</text>
</comment>
<organism evidence="1 2">
    <name type="scientific">Streptomyces blastmyceticus</name>
    <dbReference type="NCBI Taxonomy" id="68180"/>
    <lineage>
        <taxon>Bacteria</taxon>
        <taxon>Bacillati</taxon>
        <taxon>Actinomycetota</taxon>
        <taxon>Actinomycetes</taxon>
        <taxon>Kitasatosporales</taxon>
        <taxon>Streptomycetaceae</taxon>
        <taxon>Streptomyces</taxon>
    </lineage>
</organism>
<sequence length="113" mass="12188">MTTTPPCDTLNVGAIAKDIDRGLESQGEHAALQGLEKQLRAYIEALIPLVEAEAEHLRKTGRFGDAVRESAAKRGRRLLSGSMIDTDPDPTPERVVSALAHVAKSLLLYAGLR</sequence>
<keyword evidence="2" id="KW-1185">Reference proteome</keyword>
<name>A0ABN0XHV2_9ACTN</name>
<protein>
    <submittedName>
        <fullName evidence="1">Uncharacterized protein</fullName>
    </submittedName>
</protein>
<dbReference type="Proteomes" id="UP001500063">
    <property type="component" value="Unassembled WGS sequence"/>
</dbReference>
<reference evidence="1 2" key="1">
    <citation type="journal article" date="2019" name="Int. J. Syst. Evol. Microbiol.">
        <title>The Global Catalogue of Microorganisms (GCM) 10K type strain sequencing project: providing services to taxonomists for standard genome sequencing and annotation.</title>
        <authorList>
            <consortium name="The Broad Institute Genomics Platform"/>
            <consortium name="The Broad Institute Genome Sequencing Center for Infectious Disease"/>
            <person name="Wu L."/>
            <person name="Ma J."/>
        </authorList>
    </citation>
    <scope>NUCLEOTIDE SEQUENCE [LARGE SCALE GENOMIC DNA]</scope>
    <source>
        <strain evidence="1 2">JCM 4565</strain>
    </source>
</reference>
<dbReference type="RefSeq" id="WP_344120703.1">
    <property type="nucleotide sequence ID" value="NZ_BAAABW010000026.1"/>
</dbReference>
<accession>A0ABN0XHV2</accession>
<dbReference type="EMBL" id="BAAABW010000026">
    <property type="protein sequence ID" value="GAA0364260.1"/>
    <property type="molecule type" value="Genomic_DNA"/>
</dbReference>
<evidence type="ECO:0000313" key="2">
    <source>
        <dbReference type="Proteomes" id="UP001500063"/>
    </source>
</evidence>
<evidence type="ECO:0000313" key="1">
    <source>
        <dbReference type="EMBL" id="GAA0364260.1"/>
    </source>
</evidence>
<proteinExistence type="predicted"/>